<evidence type="ECO:0000313" key="3">
    <source>
        <dbReference type="Proteomes" id="UP001065682"/>
    </source>
</evidence>
<evidence type="ECO:0000313" key="2">
    <source>
        <dbReference type="EMBL" id="MCT8336334.1"/>
    </source>
</evidence>
<evidence type="ECO:0000256" key="1">
    <source>
        <dbReference type="SAM" id="MobiDB-lite"/>
    </source>
</evidence>
<keyword evidence="3" id="KW-1185">Reference proteome</keyword>
<comment type="caution">
    <text evidence="2">The sequence shown here is derived from an EMBL/GenBank/DDBJ whole genome shotgun (WGS) entry which is preliminary data.</text>
</comment>
<organism evidence="2 3">
    <name type="scientific">Methanoculleus formosensis</name>
    <dbReference type="NCBI Taxonomy" id="2590886"/>
    <lineage>
        <taxon>Archaea</taxon>
        <taxon>Methanobacteriati</taxon>
        <taxon>Methanobacteriota</taxon>
        <taxon>Stenosarchaea group</taxon>
        <taxon>Methanomicrobia</taxon>
        <taxon>Methanomicrobiales</taxon>
        <taxon>Methanomicrobiaceae</taxon>
        <taxon>Methanoculleus</taxon>
    </lineage>
</organism>
<accession>A0A9E4ZJ21</accession>
<dbReference type="Proteomes" id="UP001065682">
    <property type="component" value="Unassembled WGS sequence"/>
</dbReference>
<sequence>MNETKGHFEMGRWVLDPDPVVEVKPEPTVKIEPEAGATSEQAAPTIEKQMQETSESVRKAVNNVVSTGQHLFGTPEGHEHIQQAARKAGEDLERAINAWAESARRALQRE</sequence>
<feature type="region of interest" description="Disordered" evidence="1">
    <location>
        <begin position="68"/>
        <end position="89"/>
    </location>
</feature>
<feature type="region of interest" description="Disordered" evidence="1">
    <location>
        <begin position="33"/>
        <end position="54"/>
    </location>
</feature>
<dbReference type="AlphaFoldDB" id="A0A9E4ZJ21"/>
<protein>
    <submittedName>
        <fullName evidence="2">Uncharacterized protein</fullName>
    </submittedName>
</protein>
<feature type="compositionally biased region" description="Basic and acidic residues" evidence="1">
    <location>
        <begin position="76"/>
        <end position="89"/>
    </location>
</feature>
<proteinExistence type="predicted"/>
<dbReference type="EMBL" id="VHLL01000001">
    <property type="protein sequence ID" value="MCT8336334.1"/>
    <property type="molecule type" value="Genomic_DNA"/>
</dbReference>
<gene>
    <name evidence="2" type="ORF">FKB36_02190</name>
</gene>
<name>A0A9E4ZJ21_9EURY</name>
<reference evidence="2" key="1">
    <citation type="submission" date="2019-06" db="EMBL/GenBank/DDBJ databases">
        <title>Methanoculleus strain from Tamsui River, Taipei, Taiwan.</title>
        <authorList>
            <person name="You Y.-T."/>
            <person name="Chen S.-C."/>
            <person name="Lai S.-J."/>
            <person name="Lee Y.-C."/>
            <person name="Lai M.-C."/>
        </authorList>
    </citation>
    <scope>NUCLEOTIDE SEQUENCE</scope>
    <source>
        <strain evidence="2">Afa-1</strain>
    </source>
</reference>
<dbReference type="RefSeq" id="WP_261596385.1">
    <property type="nucleotide sequence ID" value="NZ_VHLL01000001.1"/>
</dbReference>